<dbReference type="InterPro" id="IPR036361">
    <property type="entry name" value="SAP_dom_sf"/>
</dbReference>
<feature type="compositionally biased region" description="Basic and acidic residues" evidence="3">
    <location>
        <begin position="45"/>
        <end position="64"/>
    </location>
</feature>
<dbReference type="PROSITE" id="PS50102">
    <property type="entry name" value="RRM"/>
    <property type="match status" value="3"/>
</dbReference>
<protein>
    <recommendedName>
        <fullName evidence="8">SAP domain-containing protein</fullName>
    </recommendedName>
</protein>
<proteinExistence type="predicted"/>
<feature type="domain" description="RRM" evidence="4">
    <location>
        <begin position="275"/>
        <end position="359"/>
    </location>
</feature>
<evidence type="ECO:0000313" key="7">
    <source>
        <dbReference type="Proteomes" id="UP000355283"/>
    </source>
</evidence>
<keyword evidence="7" id="KW-1185">Reference proteome</keyword>
<organism evidence="6 7">
    <name type="scientific">Nannochloropsis salina CCMP1776</name>
    <dbReference type="NCBI Taxonomy" id="1027361"/>
    <lineage>
        <taxon>Eukaryota</taxon>
        <taxon>Sar</taxon>
        <taxon>Stramenopiles</taxon>
        <taxon>Ochrophyta</taxon>
        <taxon>Eustigmatophyceae</taxon>
        <taxon>Eustigmatales</taxon>
        <taxon>Monodopsidaceae</taxon>
        <taxon>Microchloropsis</taxon>
        <taxon>Microchloropsis salina</taxon>
    </lineage>
</organism>
<dbReference type="InterPro" id="IPR000504">
    <property type="entry name" value="RRM_dom"/>
</dbReference>
<dbReference type="InterPro" id="IPR012677">
    <property type="entry name" value="Nucleotide-bd_a/b_plait_sf"/>
</dbReference>
<dbReference type="InterPro" id="IPR035979">
    <property type="entry name" value="RBD_domain_sf"/>
</dbReference>
<dbReference type="AlphaFoldDB" id="A0A4D9D4R9"/>
<feature type="compositionally biased region" description="Low complexity" evidence="3">
    <location>
        <begin position="139"/>
        <end position="152"/>
    </location>
</feature>
<dbReference type="Gene3D" id="1.10.720.30">
    <property type="entry name" value="SAP domain"/>
    <property type="match status" value="1"/>
</dbReference>
<feature type="compositionally biased region" description="Basic and acidic residues" evidence="3">
    <location>
        <begin position="118"/>
        <end position="138"/>
    </location>
</feature>
<dbReference type="CDD" id="cd00590">
    <property type="entry name" value="RRM_SF"/>
    <property type="match status" value="3"/>
</dbReference>
<dbReference type="SUPFAM" id="SSF68906">
    <property type="entry name" value="SAP domain"/>
    <property type="match status" value="1"/>
</dbReference>
<dbReference type="InterPro" id="IPR003034">
    <property type="entry name" value="SAP_dom"/>
</dbReference>
<feature type="domain" description="RRM" evidence="4">
    <location>
        <begin position="195"/>
        <end position="273"/>
    </location>
</feature>
<accession>A0A4D9D4R9</accession>
<feature type="region of interest" description="Disordered" evidence="3">
    <location>
        <begin position="45"/>
        <end position="155"/>
    </location>
</feature>
<gene>
    <name evidence="6" type="ORF">NSK_004410</name>
</gene>
<comment type="caution">
    <text evidence="6">The sequence shown here is derived from an EMBL/GenBank/DDBJ whole genome shotgun (WGS) entry which is preliminary data.</text>
</comment>
<dbReference type="PROSITE" id="PS50800">
    <property type="entry name" value="SAP"/>
    <property type="match status" value="1"/>
</dbReference>
<dbReference type="SMART" id="SM00360">
    <property type="entry name" value="RRM"/>
    <property type="match status" value="3"/>
</dbReference>
<dbReference type="SMART" id="SM00513">
    <property type="entry name" value="SAP"/>
    <property type="match status" value="1"/>
</dbReference>
<feature type="compositionally biased region" description="Basic and acidic residues" evidence="3">
    <location>
        <begin position="88"/>
        <end position="100"/>
    </location>
</feature>
<evidence type="ECO:0000256" key="2">
    <source>
        <dbReference type="PROSITE-ProRule" id="PRU00176"/>
    </source>
</evidence>
<evidence type="ECO:0000313" key="6">
    <source>
        <dbReference type="EMBL" id="TFJ84425.1"/>
    </source>
</evidence>
<dbReference type="GO" id="GO:0003723">
    <property type="term" value="F:RNA binding"/>
    <property type="evidence" value="ECO:0007669"/>
    <property type="project" value="UniProtKB-UniRule"/>
</dbReference>
<dbReference type="Proteomes" id="UP000355283">
    <property type="component" value="Unassembled WGS sequence"/>
</dbReference>
<dbReference type="Gene3D" id="3.30.70.330">
    <property type="match status" value="3"/>
</dbReference>
<evidence type="ECO:0000259" key="5">
    <source>
        <dbReference type="PROSITE" id="PS50800"/>
    </source>
</evidence>
<name>A0A4D9D4R9_9STRA</name>
<sequence>MSDELTPDLVGKMKVAELKAQLTNLGLDTSGLKAALAARLLEHITKADDDGEEKEKKAEEVKEEKEEEERKEDEAATPPPEPPTQTEEESHPGEKRKEPETVPAEPSAEGGAEAGEDTETHKKARVEETNGTEVKTEDVSASEPAAAPVSTSRWGADNPVAAAATDPQQGGSAGFVLDSKPVAATPAPVKKAKGAEIYVGNLDPYTTEEDLRALFSQLGEVTEIRLKMRQQQGGRNFSFVRFSDKEAAARAVAELDRRLELHGRVLTISYTAVNDKLRFSNVPTHWRADQIEEALVAQGCDGVYEIEMPLAVDGISNQGFCVIEFDNHPAAQRAYRLTTTAANGVTMDGRRLTVEWPDGVDRSTQQQQMQRVGLSNQLDDAMQVKNLYVGGVPVDVTEQEMRAVFSVYGEIDNVRLAGQAPNARRPDFAFINYRDRDSAIRALEALRVEPKAQIRGHALEVEMARPPKNSMMQQQRSMYGQAAVYAQGLQQAQYAQGTGYTAGGSYYQQTQGGGWQQQPTEAAYGIYAQQLAAQQGWTGQQGYSTTGVQQPFAAFGQQQQQQWTGTAQQQTWNQTGTGQQSYGRF</sequence>
<keyword evidence="1 2" id="KW-0694">RNA-binding</keyword>
<evidence type="ECO:0008006" key="8">
    <source>
        <dbReference type="Google" id="ProtNLM"/>
    </source>
</evidence>
<evidence type="ECO:0000256" key="1">
    <source>
        <dbReference type="ARBA" id="ARBA00022884"/>
    </source>
</evidence>
<evidence type="ECO:0000256" key="3">
    <source>
        <dbReference type="SAM" id="MobiDB-lite"/>
    </source>
</evidence>
<dbReference type="Pfam" id="PF00076">
    <property type="entry name" value="RRM_1"/>
    <property type="match status" value="2"/>
</dbReference>
<dbReference type="OrthoDB" id="21643at2759"/>
<dbReference type="EMBL" id="SDOX01000019">
    <property type="protein sequence ID" value="TFJ84425.1"/>
    <property type="molecule type" value="Genomic_DNA"/>
</dbReference>
<dbReference type="SUPFAM" id="SSF54928">
    <property type="entry name" value="RNA-binding domain, RBD"/>
    <property type="match status" value="2"/>
</dbReference>
<feature type="domain" description="SAP" evidence="5">
    <location>
        <begin position="10"/>
        <end position="44"/>
    </location>
</feature>
<reference evidence="6 7" key="1">
    <citation type="submission" date="2019-01" db="EMBL/GenBank/DDBJ databases">
        <title>Nuclear Genome Assembly of the Microalgal Biofuel strain Nannochloropsis salina CCMP1776.</title>
        <authorList>
            <person name="Hovde B."/>
        </authorList>
    </citation>
    <scope>NUCLEOTIDE SEQUENCE [LARGE SCALE GENOMIC DNA]</scope>
    <source>
        <strain evidence="6 7">CCMP1776</strain>
    </source>
</reference>
<dbReference type="PANTHER" id="PTHR21245">
    <property type="entry name" value="HETEROGENEOUS NUCLEAR RIBONUCLEOPROTEIN"/>
    <property type="match status" value="1"/>
</dbReference>
<evidence type="ECO:0000259" key="4">
    <source>
        <dbReference type="PROSITE" id="PS50102"/>
    </source>
</evidence>
<feature type="domain" description="RRM" evidence="4">
    <location>
        <begin position="385"/>
        <end position="466"/>
    </location>
</feature>
<dbReference type="Pfam" id="PF02037">
    <property type="entry name" value="SAP"/>
    <property type="match status" value="1"/>
</dbReference>